<dbReference type="Gene3D" id="3.10.450.490">
    <property type="match status" value="1"/>
</dbReference>
<keyword evidence="8" id="KW-0482">Metalloprotease</keyword>
<dbReference type="Pfam" id="PF01447">
    <property type="entry name" value="Peptidase_M4"/>
    <property type="match status" value="1"/>
</dbReference>
<comment type="similarity">
    <text evidence="2">Belongs to the peptidase M4 family.</text>
</comment>
<dbReference type="Pfam" id="PF03413">
    <property type="entry name" value="PepSY"/>
    <property type="match status" value="1"/>
</dbReference>
<organism evidence="13 14">
    <name type="scientific">Actinomadura gamaensis</name>
    <dbReference type="NCBI Taxonomy" id="1763541"/>
    <lineage>
        <taxon>Bacteria</taxon>
        <taxon>Bacillati</taxon>
        <taxon>Actinomycetota</taxon>
        <taxon>Actinomycetes</taxon>
        <taxon>Streptosporangiales</taxon>
        <taxon>Thermomonosporaceae</taxon>
        <taxon>Actinomadura</taxon>
    </lineage>
</organism>
<evidence type="ECO:0000256" key="2">
    <source>
        <dbReference type="ARBA" id="ARBA00009388"/>
    </source>
</evidence>
<feature type="region of interest" description="Disordered" evidence="10">
    <location>
        <begin position="567"/>
        <end position="587"/>
    </location>
</feature>
<dbReference type="SUPFAM" id="SSF49313">
    <property type="entry name" value="Cadherin-like"/>
    <property type="match status" value="1"/>
</dbReference>
<dbReference type="InterPro" id="IPR027268">
    <property type="entry name" value="Peptidase_M4/M1_CTD_sf"/>
</dbReference>
<evidence type="ECO:0000256" key="4">
    <source>
        <dbReference type="ARBA" id="ARBA00022723"/>
    </source>
</evidence>
<dbReference type="InterPro" id="IPR050728">
    <property type="entry name" value="Zinc_Metalloprotease_M4"/>
</dbReference>
<dbReference type="Gene3D" id="2.60.120.260">
    <property type="entry name" value="Galactose-binding domain-like"/>
    <property type="match status" value="1"/>
</dbReference>
<dbReference type="Gene3D" id="1.10.390.10">
    <property type="entry name" value="Neutral Protease Domain 2"/>
    <property type="match status" value="1"/>
</dbReference>
<evidence type="ECO:0000259" key="12">
    <source>
        <dbReference type="SMART" id="SM00736"/>
    </source>
</evidence>
<dbReference type="PANTHER" id="PTHR33794">
    <property type="entry name" value="BACILLOLYSIN"/>
    <property type="match status" value="1"/>
</dbReference>
<comment type="caution">
    <text evidence="13">The sequence shown here is derived from an EMBL/GenBank/DDBJ whole genome shotgun (WGS) entry which is preliminary data.</text>
</comment>
<name>A0ABV9U3F5_9ACTN</name>
<dbReference type="Pfam" id="PF05345">
    <property type="entry name" value="He_PIG"/>
    <property type="match status" value="1"/>
</dbReference>
<evidence type="ECO:0000256" key="7">
    <source>
        <dbReference type="ARBA" id="ARBA00022833"/>
    </source>
</evidence>
<evidence type="ECO:0000256" key="6">
    <source>
        <dbReference type="ARBA" id="ARBA00022801"/>
    </source>
</evidence>
<proteinExistence type="inferred from homology"/>
<evidence type="ECO:0000313" key="14">
    <source>
        <dbReference type="Proteomes" id="UP001595872"/>
    </source>
</evidence>
<dbReference type="PROSITE" id="PS51318">
    <property type="entry name" value="TAT"/>
    <property type="match status" value="1"/>
</dbReference>
<evidence type="ECO:0000256" key="11">
    <source>
        <dbReference type="SAM" id="SignalP"/>
    </source>
</evidence>
<gene>
    <name evidence="13" type="ORF">ACFPCY_23900</name>
</gene>
<keyword evidence="4" id="KW-0479">Metal-binding</keyword>
<dbReference type="CDD" id="cd09597">
    <property type="entry name" value="M4_TLP"/>
    <property type="match status" value="1"/>
</dbReference>
<dbReference type="EMBL" id="JBHSIT010000007">
    <property type="protein sequence ID" value="MFC4910378.1"/>
    <property type="molecule type" value="Genomic_DNA"/>
</dbReference>
<dbReference type="PRINTS" id="PR00730">
    <property type="entry name" value="THERMOLYSIN"/>
</dbReference>
<dbReference type="Proteomes" id="UP001595872">
    <property type="component" value="Unassembled WGS sequence"/>
</dbReference>
<accession>A0ABV9U3F5</accession>
<keyword evidence="6" id="KW-0378">Hydrolase</keyword>
<dbReference type="Gene3D" id="3.10.170.10">
    <property type="match status" value="1"/>
</dbReference>
<dbReference type="InterPro" id="IPR013856">
    <property type="entry name" value="Peptidase_M4_domain"/>
</dbReference>
<dbReference type="InterPro" id="IPR006644">
    <property type="entry name" value="Cadg"/>
</dbReference>
<evidence type="ECO:0000256" key="10">
    <source>
        <dbReference type="SAM" id="MobiDB-lite"/>
    </source>
</evidence>
<keyword evidence="5 11" id="KW-0732">Signal</keyword>
<feature type="chain" id="PRO_5045888756" evidence="11">
    <location>
        <begin position="30"/>
        <end position="816"/>
    </location>
</feature>
<feature type="domain" description="Dystroglycan-type cadherin-like" evidence="12">
    <location>
        <begin position="577"/>
        <end position="666"/>
    </location>
</feature>
<reference evidence="14" key="1">
    <citation type="journal article" date="2019" name="Int. J. Syst. Evol. Microbiol.">
        <title>The Global Catalogue of Microorganisms (GCM) 10K type strain sequencing project: providing services to taxonomists for standard genome sequencing and annotation.</title>
        <authorList>
            <consortium name="The Broad Institute Genomics Platform"/>
            <consortium name="The Broad Institute Genome Sequencing Center for Infectious Disease"/>
            <person name="Wu L."/>
            <person name="Ma J."/>
        </authorList>
    </citation>
    <scope>NUCLEOTIDE SEQUENCE [LARGE SCALE GENOMIC DNA]</scope>
    <source>
        <strain evidence="14">KLKA75</strain>
    </source>
</reference>
<dbReference type="PANTHER" id="PTHR33794:SF1">
    <property type="entry name" value="BACILLOLYSIN"/>
    <property type="match status" value="1"/>
</dbReference>
<dbReference type="Pfam" id="PF02868">
    <property type="entry name" value="Peptidase_M4_C"/>
    <property type="match status" value="1"/>
</dbReference>
<dbReference type="InterPro" id="IPR013783">
    <property type="entry name" value="Ig-like_fold"/>
</dbReference>
<dbReference type="SUPFAM" id="SSF55486">
    <property type="entry name" value="Metalloproteases ('zincins'), catalytic domain"/>
    <property type="match status" value="1"/>
</dbReference>
<keyword evidence="9" id="KW-0865">Zymogen</keyword>
<evidence type="ECO:0000313" key="13">
    <source>
        <dbReference type="EMBL" id="MFC4910378.1"/>
    </source>
</evidence>
<keyword evidence="7" id="KW-0862">Zinc</keyword>
<sequence length="816" mass="84677">MTPRRIVTVSSAAVIAAAGLVALPMAAQAGPTPKPGMPAGPSSFAKDDFTTDPSPSTRSKAVKDAEKALAAHPGQAHAQSGHAFVPRTVVVDRNGAADVRFDRTYKGLPVYGGDLVVHLKPGGSYKEIDTAAKATPTVPTAPLVSAKQAQAASRGQVRGKVSSVDKPHLAVWNSGRSSQLVWETVVRGVRSDRTPTVLHVLVDARKGKVITKRDEISSLLSPAQAAKAAKAKQQPSTNILTAGTGNSIYSGSVSIDLTQSGSTWSMKDPSHGNGYTTNMNHGTSGTGTIFSNSTGTFGNGSNSDPASAGVDAHYGAAETYDYYKNVHGRSGIFGDGRGVPSRVHYDNAYVNAFWDGTQMTYGDGQNNARPLVELDVAGHEMSHGVSGALTNWDENGETGGMNEGTSDIFGTMVEFYANNPVDKPDYTMGELININGDNQPLRWMYNPSLDGNSPNCYSSNNGNLDPHYSLGPLTHWFFLLAVGSGDHGYGNSPTCNNSTVTGLGNSKAEKIWYKALASYANSNENYAQARIDSLKAAADLYGTHCTEYNTVNSAWAAVSVTGTDPVPGTCGGQPGSPSVTNPGDQTSTVGTAVSLQIKATDPNNQTLTYSATGLPAGLSINASTGLISGTPTTAGTSSVTVTAKNTSGNTGTTTFNWTVNPVGGGCSSPGNKVQNGGFESGTTPWTTTSGVVSANGNGETAHTGTYFAWLDGYGTTHTDSASQSVTIPAGCKATLTYWLHIDTDESGSTPYDTLTVKAGSTTLKTYTNVNANTGYAQQTVDLSSFAGKTVTLSFSGTEDAGLQTSFVIDDVAVNAS</sequence>
<evidence type="ECO:0000256" key="1">
    <source>
        <dbReference type="ARBA" id="ARBA00001947"/>
    </source>
</evidence>
<dbReference type="InterPro" id="IPR023612">
    <property type="entry name" value="Peptidase_M4"/>
</dbReference>
<dbReference type="Pfam" id="PF07504">
    <property type="entry name" value="FTP"/>
    <property type="match status" value="1"/>
</dbReference>
<evidence type="ECO:0000256" key="5">
    <source>
        <dbReference type="ARBA" id="ARBA00022729"/>
    </source>
</evidence>
<evidence type="ECO:0000256" key="8">
    <source>
        <dbReference type="ARBA" id="ARBA00023049"/>
    </source>
</evidence>
<keyword evidence="3" id="KW-0645">Protease</keyword>
<dbReference type="InterPro" id="IPR006311">
    <property type="entry name" value="TAT_signal"/>
</dbReference>
<comment type="cofactor">
    <cofactor evidence="1">
        <name>Zn(2+)</name>
        <dbReference type="ChEBI" id="CHEBI:29105"/>
    </cofactor>
</comment>
<dbReference type="InterPro" id="IPR011096">
    <property type="entry name" value="FTP_domain"/>
</dbReference>
<keyword evidence="14" id="KW-1185">Reference proteome</keyword>
<dbReference type="InterPro" id="IPR001570">
    <property type="entry name" value="Peptidase_M4_C_domain"/>
</dbReference>
<dbReference type="SMART" id="SM00736">
    <property type="entry name" value="CADG"/>
    <property type="match status" value="1"/>
</dbReference>
<protein>
    <submittedName>
        <fullName evidence="13">M4 family metallopeptidase</fullName>
    </submittedName>
</protein>
<evidence type="ECO:0000256" key="3">
    <source>
        <dbReference type="ARBA" id="ARBA00022670"/>
    </source>
</evidence>
<feature type="signal peptide" evidence="11">
    <location>
        <begin position="1"/>
        <end position="29"/>
    </location>
</feature>
<feature type="region of interest" description="Disordered" evidence="10">
    <location>
        <begin position="28"/>
        <end position="81"/>
    </location>
</feature>
<dbReference type="Gene3D" id="2.60.40.10">
    <property type="entry name" value="Immunoglobulins"/>
    <property type="match status" value="1"/>
</dbReference>
<dbReference type="RefSeq" id="WP_378258687.1">
    <property type="nucleotide sequence ID" value="NZ_JBHSIT010000007.1"/>
</dbReference>
<evidence type="ECO:0000256" key="9">
    <source>
        <dbReference type="ARBA" id="ARBA00023145"/>
    </source>
</evidence>
<dbReference type="InterPro" id="IPR025711">
    <property type="entry name" value="PepSY"/>
</dbReference>
<feature type="compositionally biased region" description="Polar residues" evidence="10">
    <location>
        <begin position="575"/>
        <end position="587"/>
    </location>
</feature>
<dbReference type="InterPro" id="IPR015919">
    <property type="entry name" value="Cadherin-like_sf"/>
</dbReference>